<keyword evidence="3 5" id="KW-1133">Transmembrane helix</keyword>
<dbReference type="Pfam" id="PF01061">
    <property type="entry name" value="ABC2_membrane"/>
    <property type="match status" value="1"/>
</dbReference>
<feature type="transmembrane region" description="Helical" evidence="5">
    <location>
        <begin position="145"/>
        <end position="169"/>
    </location>
</feature>
<feature type="transmembrane region" description="Helical" evidence="5">
    <location>
        <begin position="230"/>
        <end position="251"/>
    </location>
</feature>
<evidence type="ECO:0000259" key="6">
    <source>
        <dbReference type="Pfam" id="PF01061"/>
    </source>
</evidence>
<protein>
    <submittedName>
        <fullName evidence="7">ABC-2 type transport system permease protein</fullName>
    </submittedName>
</protein>
<sequence>MNSSQVFNPLPRQPWLLCWWGLVHWSLVRHKYLLPAFSIIQAVFAVAIVYGLALLIPDINDQVAQYLSAGAWTLGIIAVGCVLAPQILSNAKQEGLLDYQKTLPVPRSTLLLADAVIWSLAALPGIGVGIVAALMRFKLALHVDIFTVAVILGAQLVTMSIGYALALWLPQNATSLATQVLMIGGFLFSPITYPAHRLPEWAVSLHQFLPFAPLADLIRHAAFRTDSDQMLNIFVLAVWGTAGYLLSYSALTRIFHGCGVKR</sequence>
<feature type="transmembrane region" description="Helical" evidence="5">
    <location>
        <begin position="32"/>
        <end position="57"/>
    </location>
</feature>
<reference evidence="7 8" key="1">
    <citation type="submission" date="2023-07" db="EMBL/GenBank/DDBJ databases">
        <title>Sequencing the genomes of 1000 actinobacteria strains.</title>
        <authorList>
            <person name="Klenk H.-P."/>
        </authorList>
    </citation>
    <scope>NUCLEOTIDE SEQUENCE [LARGE SCALE GENOMIC DNA]</scope>
    <source>
        <strain evidence="7 8">DSM 44508</strain>
    </source>
</reference>
<feature type="domain" description="ABC-2 type transporter transmembrane" evidence="6">
    <location>
        <begin position="26"/>
        <end position="221"/>
    </location>
</feature>
<evidence type="ECO:0000256" key="5">
    <source>
        <dbReference type="SAM" id="Phobius"/>
    </source>
</evidence>
<evidence type="ECO:0000256" key="1">
    <source>
        <dbReference type="ARBA" id="ARBA00004141"/>
    </source>
</evidence>
<dbReference type="EMBL" id="JAVDYF010000001">
    <property type="protein sequence ID" value="MDR7354910.1"/>
    <property type="molecule type" value="Genomic_DNA"/>
</dbReference>
<proteinExistence type="predicted"/>
<evidence type="ECO:0000313" key="8">
    <source>
        <dbReference type="Proteomes" id="UP001183619"/>
    </source>
</evidence>
<keyword evidence="2 5" id="KW-0812">Transmembrane</keyword>
<dbReference type="InterPro" id="IPR013525">
    <property type="entry name" value="ABC2_TM"/>
</dbReference>
<gene>
    <name evidence="7" type="ORF">J2S37_001448</name>
</gene>
<dbReference type="Proteomes" id="UP001183619">
    <property type="component" value="Unassembled WGS sequence"/>
</dbReference>
<feature type="transmembrane region" description="Helical" evidence="5">
    <location>
        <begin position="69"/>
        <end position="88"/>
    </location>
</feature>
<comment type="subcellular location">
    <subcellularLocation>
        <location evidence="1">Membrane</location>
        <topology evidence="1">Multi-pass membrane protein</topology>
    </subcellularLocation>
</comment>
<name>A0ABU2B8I6_9CORY</name>
<accession>A0ABU2B8I6</accession>
<dbReference type="PANTHER" id="PTHR43229">
    <property type="entry name" value="NODULATION PROTEIN J"/>
    <property type="match status" value="1"/>
</dbReference>
<dbReference type="RefSeq" id="WP_277103940.1">
    <property type="nucleotide sequence ID" value="NZ_BAAAJS010000027.1"/>
</dbReference>
<evidence type="ECO:0000256" key="2">
    <source>
        <dbReference type="ARBA" id="ARBA00022692"/>
    </source>
</evidence>
<dbReference type="InterPro" id="IPR051784">
    <property type="entry name" value="Nod_factor_ABC_transporter"/>
</dbReference>
<evidence type="ECO:0000313" key="7">
    <source>
        <dbReference type="EMBL" id="MDR7354910.1"/>
    </source>
</evidence>
<keyword evidence="8" id="KW-1185">Reference proteome</keyword>
<comment type="caution">
    <text evidence="7">The sequence shown here is derived from an EMBL/GenBank/DDBJ whole genome shotgun (WGS) entry which is preliminary data.</text>
</comment>
<organism evidence="7 8">
    <name type="scientific">Corynebacterium felinum</name>
    <dbReference type="NCBI Taxonomy" id="131318"/>
    <lineage>
        <taxon>Bacteria</taxon>
        <taxon>Bacillati</taxon>
        <taxon>Actinomycetota</taxon>
        <taxon>Actinomycetes</taxon>
        <taxon>Mycobacteriales</taxon>
        <taxon>Corynebacteriaceae</taxon>
        <taxon>Corynebacterium</taxon>
    </lineage>
</organism>
<feature type="transmembrane region" description="Helical" evidence="5">
    <location>
        <begin position="109"/>
        <end position="133"/>
    </location>
</feature>
<evidence type="ECO:0000256" key="3">
    <source>
        <dbReference type="ARBA" id="ARBA00022989"/>
    </source>
</evidence>
<dbReference type="PANTHER" id="PTHR43229:SF2">
    <property type="entry name" value="NODULATION PROTEIN J"/>
    <property type="match status" value="1"/>
</dbReference>
<keyword evidence="4 5" id="KW-0472">Membrane</keyword>
<evidence type="ECO:0000256" key="4">
    <source>
        <dbReference type="ARBA" id="ARBA00023136"/>
    </source>
</evidence>